<gene>
    <name evidence="2" type="ORF">ABB27_14040</name>
</gene>
<dbReference type="InterPro" id="IPR002035">
    <property type="entry name" value="VWF_A"/>
</dbReference>
<dbReference type="RefSeq" id="WP_057629398.1">
    <property type="nucleotide sequence ID" value="NZ_LDJJ01000048.1"/>
</dbReference>
<reference evidence="2 3" key="1">
    <citation type="submission" date="2015-05" db="EMBL/GenBank/DDBJ databases">
        <title>Genome sequencing and analysis of members of genus Stenotrophomonas.</title>
        <authorList>
            <person name="Patil P.P."/>
            <person name="Midha S."/>
            <person name="Patil P.B."/>
        </authorList>
    </citation>
    <scope>NUCLEOTIDE SEQUENCE [LARGE SCALE GENOMIC DNA]</scope>
    <source>
        <strain evidence="2 3">DSM 18941</strain>
    </source>
</reference>
<organism evidence="2 3">
    <name type="scientific">Stenotrophomonas terrae</name>
    <dbReference type="NCBI Taxonomy" id="405446"/>
    <lineage>
        <taxon>Bacteria</taxon>
        <taxon>Pseudomonadati</taxon>
        <taxon>Pseudomonadota</taxon>
        <taxon>Gammaproteobacteria</taxon>
        <taxon>Lysobacterales</taxon>
        <taxon>Lysobacteraceae</taxon>
        <taxon>Stenotrophomonas</taxon>
    </lineage>
</organism>
<dbReference type="OrthoDB" id="9806395at2"/>
<proteinExistence type="predicted"/>
<dbReference type="AlphaFoldDB" id="A0A0R0C9R4"/>
<protein>
    <recommendedName>
        <fullName evidence="1">VWFA domain-containing protein</fullName>
    </recommendedName>
</protein>
<dbReference type="InterPro" id="IPR036465">
    <property type="entry name" value="vWFA_dom_sf"/>
</dbReference>
<evidence type="ECO:0000259" key="1">
    <source>
        <dbReference type="SMART" id="SM00327"/>
    </source>
</evidence>
<evidence type="ECO:0000313" key="2">
    <source>
        <dbReference type="EMBL" id="KRG66351.1"/>
    </source>
</evidence>
<dbReference type="SMART" id="SM00327">
    <property type="entry name" value="VWA"/>
    <property type="match status" value="1"/>
</dbReference>
<dbReference type="EMBL" id="LDJJ01000048">
    <property type="protein sequence ID" value="KRG66351.1"/>
    <property type="molecule type" value="Genomic_DNA"/>
</dbReference>
<keyword evidence="3" id="KW-1185">Reference proteome</keyword>
<name>A0A0R0C9R4_9GAMM</name>
<comment type="caution">
    <text evidence="2">The sequence shown here is derived from an EMBL/GenBank/DDBJ whole genome shotgun (WGS) entry which is preliminary data.</text>
</comment>
<evidence type="ECO:0000313" key="3">
    <source>
        <dbReference type="Proteomes" id="UP000051863"/>
    </source>
</evidence>
<dbReference type="Gene3D" id="3.40.50.410">
    <property type="entry name" value="von Willebrand factor, type A domain"/>
    <property type="match status" value="1"/>
</dbReference>
<dbReference type="SUPFAM" id="SSF53300">
    <property type="entry name" value="vWA-like"/>
    <property type="match status" value="1"/>
</dbReference>
<dbReference type="Proteomes" id="UP000051863">
    <property type="component" value="Unassembled WGS sequence"/>
</dbReference>
<sequence length="222" mass="23913">MSYGVGQGVGGSDEAQQTRCACLLLLDTSAAMSGQRIDQLNAGLMHFKQALYANAQSAQRVDVGIVSFGPVRTVTEFVSADRFYPPFLVSSADTPIGAAIEQGVEMVRQRTQYYQANGLAYYRPWVFLITAGAPSDSWRNAAELVRQGEADKDFQFFAVGMEGADMAALGQISVRPPLKLKEANFRELFDWLSASMDTIARSSPGDTVPLINPTAAGGWASA</sequence>
<accession>A0A0R0C9R4</accession>
<dbReference type="InterPro" id="IPR011392">
    <property type="entry name" value="Tellurite-R_TerY"/>
</dbReference>
<dbReference type="PATRIC" id="fig|405446.3.peg.2423"/>
<feature type="domain" description="VWFA" evidence="1">
    <location>
        <begin position="19"/>
        <end position="193"/>
    </location>
</feature>
<dbReference type="Pfam" id="PF00092">
    <property type="entry name" value="VWA"/>
    <property type="match status" value="1"/>
</dbReference>
<dbReference type="PIRSF" id="PIRSF020634">
    <property type="entry name" value="TerY_vWA"/>
    <property type="match status" value="1"/>
</dbReference>